<reference evidence="2" key="1">
    <citation type="submission" date="2020-04" db="EMBL/GenBank/DDBJ databases">
        <authorList>
            <person name="Chiriac C."/>
            <person name="Salcher M."/>
            <person name="Ghai R."/>
            <person name="Kavagutti S V."/>
        </authorList>
    </citation>
    <scope>NUCLEOTIDE SEQUENCE</scope>
</reference>
<dbReference type="GO" id="GO:0051117">
    <property type="term" value="F:ATPase binding"/>
    <property type="evidence" value="ECO:0007669"/>
    <property type="project" value="TreeGrafter"/>
</dbReference>
<dbReference type="PRINTS" id="PR00127">
    <property type="entry name" value="CLPPROTEASEP"/>
</dbReference>
<gene>
    <name evidence="2" type="ORF">UFOVP328_411</name>
</gene>
<dbReference type="GO" id="GO:0004176">
    <property type="term" value="F:ATP-dependent peptidase activity"/>
    <property type="evidence" value="ECO:0007669"/>
    <property type="project" value="InterPro"/>
</dbReference>
<name>A0A6J5LUV3_9CAUD</name>
<organism evidence="2">
    <name type="scientific">uncultured Caudovirales phage</name>
    <dbReference type="NCBI Taxonomy" id="2100421"/>
    <lineage>
        <taxon>Viruses</taxon>
        <taxon>Duplodnaviria</taxon>
        <taxon>Heunggongvirae</taxon>
        <taxon>Uroviricota</taxon>
        <taxon>Caudoviricetes</taxon>
        <taxon>Peduoviridae</taxon>
        <taxon>Maltschvirus</taxon>
        <taxon>Maltschvirus maltsch</taxon>
    </lineage>
</organism>
<dbReference type="GO" id="GO:0006515">
    <property type="term" value="P:protein quality control for misfolded or incompletely synthesized proteins"/>
    <property type="evidence" value="ECO:0007669"/>
    <property type="project" value="TreeGrafter"/>
</dbReference>
<dbReference type="EMBL" id="LR796341">
    <property type="protein sequence ID" value="CAB4138218.1"/>
    <property type="molecule type" value="Genomic_DNA"/>
</dbReference>
<keyword evidence="2" id="KW-0378">Hydrolase</keyword>
<protein>
    <submittedName>
        <fullName evidence="2">ClpP Protease subunit of ATP-dependent Clp proteases</fullName>
    </submittedName>
</protein>
<dbReference type="Pfam" id="PF00574">
    <property type="entry name" value="CLP_protease"/>
    <property type="match status" value="1"/>
</dbReference>
<evidence type="ECO:0000256" key="1">
    <source>
        <dbReference type="ARBA" id="ARBA00007039"/>
    </source>
</evidence>
<dbReference type="GO" id="GO:0009368">
    <property type="term" value="C:endopeptidase Clp complex"/>
    <property type="evidence" value="ECO:0007669"/>
    <property type="project" value="TreeGrafter"/>
</dbReference>
<dbReference type="PANTHER" id="PTHR10381:SF11">
    <property type="entry name" value="ATP-DEPENDENT CLP PROTEASE PROTEOLYTIC SUBUNIT, MITOCHONDRIAL"/>
    <property type="match status" value="1"/>
</dbReference>
<dbReference type="InterPro" id="IPR023562">
    <property type="entry name" value="ClpP/TepA"/>
</dbReference>
<accession>A0A6J5LUV3</accession>
<dbReference type="SUPFAM" id="SSF52096">
    <property type="entry name" value="ClpP/crotonase"/>
    <property type="match status" value="1"/>
</dbReference>
<dbReference type="PANTHER" id="PTHR10381">
    <property type="entry name" value="ATP-DEPENDENT CLP PROTEASE PROTEOLYTIC SUBUNIT"/>
    <property type="match status" value="1"/>
</dbReference>
<comment type="similarity">
    <text evidence="1">Belongs to the peptidase S14 family.</text>
</comment>
<dbReference type="InterPro" id="IPR001907">
    <property type="entry name" value="ClpP"/>
</dbReference>
<proteinExistence type="inferred from homology"/>
<evidence type="ECO:0000313" key="2">
    <source>
        <dbReference type="EMBL" id="CAB4138218.1"/>
    </source>
</evidence>
<dbReference type="Gene3D" id="3.90.226.10">
    <property type="entry name" value="2-enoyl-CoA Hydratase, Chain A, domain 1"/>
    <property type="match status" value="1"/>
</dbReference>
<sequence length="197" mass="21810">MVQPMPSDKDLTLVDKDNSELLQDAGMYVFMDDVSSETIKPIIEWILVENHVTKKRKKELLLMICSDGGSIGDAFALIDVMKSSTIPIKTVGLGSIASCGLLIFMAGARGSRILTPNTSILSHQYSWGSDGKAHELFSITKEFNLTQARMVEHYKESTGLSEEQIRQTLLPPSDVWLTAQEALDLGICDYISDLKKK</sequence>
<dbReference type="InterPro" id="IPR029045">
    <property type="entry name" value="ClpP/crotonase-like_dom_sf"/>
</dbReference>
<keyword evidence="2" id="KW-0645">Protease</keyword>
<dbReference type="GO" id="GO:0004252">
    <property type="term" value="F:serine-type endopeptidase activity"/>
    <property type="evidence" value="ECO:0007669"/>
    <property type="project" value="InterPro"/>
</dbReference>